<evidence type="ECO:0000313" key="3">
    <source>
        <dbReference type="Proteomes" id="UP000001072"/>
    </source>
</evidence>
<dbReference type="KEGG" id="mlr:MELLADRAFT_74706"/>
<accession>F4RJP6</accession>
<dbReference type="EMBL" id="GL883104">
    <property type="protein sequence ID" value="EGG07346.1"/>
    <property type="molecule type" value="Genomic_DNA"/>
</dbReference>
<gene>
    <name evidence="2" type="ORF">MELLADRAFT_74706</name>
</gene>
<protein>
    <submittedName>
        <fullName evidence="2">Secreted protein</fullName>
    </submittedName>
</protein>
<dbReference type="HOGENOM" id="CLU_1321148_0_0_1"/>
<dbReference type="VEuPathDB" id="FungiDB:MELLADRAFT_74706"/>
<evidence type="ECO:0000256" key="1">
    <source>
        <dbReference type="SAM" id="SignalP"/>
    </source>
</evidence>
<dbReference type="OrthoDB" id="2536142at2759"/>
<sequence>MFSSMFLSSLICLHVLLIPNHTVQAGVHANKYGAGQIDNSRNQHSMMQACAHPQGDFYLQNSATKAWLSYHRNPQTIQPTIQSKRSVITLSNYGPGTRVKPRASNNKCLASQFHSETGVDWAATMYVCSTSHTKKVDAGNPTNKQQWLFIPVHNRRDTYYLVAVDHLNDMQTRALSSRTLQTAGGYTSTSIDLFNTRDTTQMWNLVKA</sequence>
<dbReference type="PROSITE" id="PS50231">
    <property type="entry name" value="RICIN_B_LECTIN"/>
    <property type="match status" value="1"/>
</dbReference>
<dbReference type="RefSeq" id="XP_007409253.1">
    <property type="nucleotide sequence ID" value="XM_007409191.1"/>
</dbReference>
<dbReference type="Proteomes" id="UP000001072">
    <property type="component" value="Unassembled WGS sequence"/>
</dbReference>
<proteinExistence type="predicted"/>
<feature type="chain" id="PRO_5003321640" evidence="1">
    <location>
        <begin position="26"/>
        <end position="208"/>
    </location>
</feature>
<reference evidence="3" key="1">
    <citation type="journal article" date="2011" name="Proc. Natl. Acad. Sci. U.S.A.">
        <title>Obligate biotrophy features unraveled by the genomic analysis of rust fungi.</title>
        <authorList>
            <person name="Duplessis S."/>
            <person name="Cuomo C.A."/>
            <person name="Lin Y.-C."/>
            <person name="Aerts A."/>
            <person name="Tisserant E."/>
            <person name="Veneault-Fourrey C."/>
            <person name="Joly D.L."/>
            <person name="Hacquard S."/>
            <person name="Amselem J."/>
            <person name="Cantarel B.L."/>
            <person name="Chiu R."/>
            <person name="Coutinho P.M."/>
            <person name="Feau N."/>
            <person name="Field M."/>
            <person name="Frey P."/>
            <person name="Gelhaye E."/>
            <person name="Goldberg J."/>
            <person name="Grabherr M.G."/>
            <person name="Kodira C.D."/>
            <person name="Kohler A."/>
            <person name="Kuees U."/>
            <person name="Lindquist E.A."/>
            <person name="Lucas S.M."/>
            <person name="Mago R."/>
            <person name="Mauceli E."/>
            <person name="Morin E."/>
            <person name="Murat C."/>
            <person name="Pangilinan J.L."/>
            <person name="Park R."/>
            <person name="Pearson M."/>
            <person name="Quesneville H."/>
            <person name="Rouhier N."/>
            <person name="Sakthikumar S."/>
            <person name="Salamov A.A."/>
            <person name="Schmutz J."/>
            <person name="Selles B."/>
            <person name="Shapiro H."/>
            <person name="Tanguay P."/>
            <person name="Tuskan G.A."/>
            <person name="Henrissat B."/>
            <person name="Van de Peer Y."/>
            <person name="Rouze P."/>
            <person name="Ellis J.G."/>
            <person name="Dodds P.N."/>
            <person name="Schein J.E."/>
            <person name="Zhong S."/>
            <person name="Hamelin R.C."/>
            <person name="Grigoriev I.V."/>
            <person name="Szabo L.J."/>
            <person name="Martin F."/>
        </authorList>
    </citation>
    <scope>NUCLEOTIDE SEQUENCE [LARGE SCALE GENOMIC DNA]</scope>
    <source>
        <strain evidence="3">98AG31 / pathotype 3-4-7</strain>
    </source>
</reference>
<dbReference type="GeneID" id="18932589"/>
<dbReference type="AlphaFoldDB" id="F4RJP6"/>
<feature type="signal peptide" evidence="1">
    <location>
        <begin position="1"/>
        <end position="25"/>
    </location>
</feature>
<evidence type="ECO:0000313" key="2">
    <source>
        <dbReference type="EMBL" id="EGG07346.1"/>
    </source>
</evidence>
<organism evidence="3">
    <name type="scientific">Melampsora larici-populina (strain 98AG31 / pathotype 3-4-7)</name>
    <name type="common">Poplar leaf rust fungus</name>
    <dbReference type="NCBI Taxonomy" id="747676"/>
    <lineage>
        <taxon>Eukaryota</taxon>
        <taxon>Fungi</taxon>
        <taxon>Dikarya</taxon>
        <taxon>Basidiomycota</taxon>
        <taxon>Pucciniomycotina</taxon>
        <taxon>Pucciniomycetes</taxon>
        <taxon>Pucciniales</taxon>
        <taxon>Melampsoraceae</taxon>
        <taxon>Melampsora</taxon>
    </lineage>
</organism>
<keyword evidence="3" id="KW-1185">Reference proteome</keyword>
<dbReference type="InParanoid" id="F4RJP6"/>
<keyword evidence="1" id="KW-0732">Signal</keyword>
<name>F4RJP6_MELLP</name>